<name>A0A9D1AM47_9FIRM</name>
<dbReference type="PANTHER" id="PTHR23088">
    <property type="entry name" value="NITRILASE-RELATED"/>
    <property type="match status" value="1"/>
</dbReference>
<reference evidence="3" key="1">
    <citation type="submission" date="2020-10" db="EMBL/GenBank/DDBJ databases">
        <authorList>
            <person name="Gilroy R."/>
        </authorList>
    </citation>
    <scope>NUCLEOTIDE SEQUENCE</scope>
    <source>
        <strain evidence="3">ChiSxjej1B13-7958</strain>
    </source>
</reference>
<feature type="domain" description="CN hydrolase" evidence="2">
    <location>
        <begin position="4"/>
        <end position="250"/>
    </location>
</feature>
<dbReference type="GO" id="GO:0016787">
    <property type="term" value="F:hydrolase activity"/>
    <property type="evidence" value="ECO:0007669"/>
    <property type="project" value="UniProtKB-KW"/>
</dbReference>
<dbReference type="PROSITE" id="PS50263">
    <property type="entry name" value="CN_HYDROLASE"/>
    <property type="match status" value="1"/>
</dbReference>
<reference evidence="3" key="2">
    <citation type="journal article" date="2021" name="PeerJ">
        <title>Extensive microbial diversity within the chicken gut microbiome revealed by metagenomics and culture.</title>
        <authorList>
            <person name="Gilroy R."/>
            <person name="Ravi A."/>
            <person name="Getino M."/>
            <person name="Pursley I."/>
            <person name="Horton D.L."/>
            <person name="Alikhan N.F."/>
            <person name="Baker D."/>
            <person name="Gharbi K."/>
            <person name="Hall N."/>
            <person name="Watson M."/>
            <person name="Adriaenssens E.M."/>
            <person name="Foster-Nyarko E."/>
            <person name="Jarju S."/>
            <person name="Secka A."/>
            <person name="Antonio M."/>
            <person name="Oren A."/>
            <person name="Chaudhuri R.R."/>
            <person name="La Ragione R."/>
            <person name="Hildebrand F."/>
            <person name="Pallen M.J."/>
        </authorList>
    </citation>
    <scope>NUCLEOTIDE SEQUENCE</scope>
    <source>
        <strain evidence="3">ChiSxjej1B13-7958</strain>
    </source>
</reference>
<dbReference type="SUPFAM" id="SSF56317">
    <property type="entry name" value="Carbon-nitrogen hydrolase"/>
    <property type="match status" value="1"/>
</dbReference>
<accession>A0A9D1AM47</accession>
<evidence type="ECO:0000259" key="2">
    <source>
        <dbReference type="PROSITE" id="PS50263"/>
    </source>
</evidence>
<evidence type="ECO:0000256" key="1">
    <source>
        <dbReference type="ARBA" id="ARBA00010613"/>
    </source>
</evidence>
<dbReference type="Gene3D" id="3.60.110.10">
    <property type="entry name" value="Carbon-nitrogen hydrolase"/>
    <property type="match status" value="1"/>
</dbReference>
<comment type="similarity">
    <text evidence="1">Belongs to the carbon-nitrogen hydrolase superfamily. NIT1/NIT2 family.</text>
</comment>
<dbReference type="CDD" id="cd07197">
    <property type="entry name" value="nitrilase"/>
    <property type="match status" value="1"/>
</dbReference>
<dbReference type="PANTHER" id="PTHR23088:SF27">
    <property type="entry name" value="DEAMINATED GLUTATHIONE AMIDASE"/>
    <property type="match status" value="1"/>
</dbReference>
<evidence type="ECO:0000313" key="4">
    <source>
        <dbReference type="Proteomes" id="UP000824242"/>
    </source>
</evidence>
<dbReference type="InterPro" id="IPR003010">
    <property type="entry name" value="C-N_Hydrolase"/>
</dbReference>
<keyword evidence="3" id="KW-0378">Hydrolase</keyword>
<dbReference type="EMBL" id="DVGZ01000052">
    <property type="protein sequence ID" value="HIR47036.1"/>
    <property type="molecule type" value="Genomic_DNA"/>
</dbReference>
<comment type="caution">
    <text evidence="3">The sequence shown here is derived from an EMBL/GenBank/DDBJ whole genome shotgun (WGS) entry which is preliminary data.</text>
</comment>
<protein>
    <submittedName>
        <fullName evidence="3">Carbon-nitrogen hydrolase family protein</fullName>
    </submittedName>
</protein>
<dbReference type="InterPro" id="IPR036526">
    <property type="entry name" value="C-N_Hydrolase_sf"/>
</dbReference>
<proteinExistence type="inferred from homology"/>
<gene>
    <name evidence="3" type="ORF">IAB89_05175</name>
</gene>
<evidence type="ECO:0000313" key="3">
    <source>
        <dbReference type="EMBL" id="HIR47036.1"/>
    </source>
</evidence>
<organism evidence="3 4">
    <name type="scientific">Candidatus Caccousia avicola</name>
    <dbReference type="NCBI Taxonomy" id="2840721"/>
    <lineage>
        <taxon>Bacteria</taxon>
        <taxon>Bacillati</taxon>
        <taxon>Bacillota</taxon>
        <taxon>Clostridia</taxon>
        <taxon>Eubacteriales</taxon>
        <taxon>Oscillospiraceae</taxon>
        <taxon>Oscillospiraceae incertae sedis</taxon>
        <taxon>Candidatus Caccousia</taxon>
    </lineage>
</organism>
<dbReference type="AlphaFoldDB" id="A0A9D1AM47"/>
<dbReference type="Pfam" id="PF00795">
    <property type="entry name" value="CN_hydrolase"/>
    <property type="match status" value="1"/>
</dbReference>
<dbReference type="Proteomes" id="UP000824242">
    <property type="component" value="Unassembled WGS sequence"/>
</dbReference>
<sequence length="289" mass="31770">MEEFRVALLQLLPTGTTEGNLEKGMEACRRAARAGADLALFPEMWSNGYRVESPEQLAAEAICADGAFVTAFSNLARELSMAIGVTFLEQYDPAPRNALRVFDRTGKLVLSYAKCHTCAFDKERFLTPGNSFPTAALDTGHGEVQIGAMICYDREFPESARLLMLGGAEILLVPNACPMEINRISQLRARAYENMVGIATVNYPHGQPDCNGHSTAFDGIAYREEEPGSRDTLVLEAGEAEGVYLATFPLAELREYRAHEVHGNAWRRPALYGPLLSTEKHPPFLRGAQ</sequence>